<sequence>MAATEFQLIKQHTELWSCEQTTTVAVDGDVKCSESGEINGSILRGCTYRDRDTIGKRAEEGDGWMGEDTSFPAAIV</sequence>
<proteinExistence type="predicted"/>
<evidence type="ECO:0000313" key="1">
    <source>
        <dbReference type="EMBL" id="JAD52775.1"/>
    </source>
</evidence>
<protein>
    <submittedName>
        <fullName evidence="1">Uncharacterized protein</fullName>
    </submittedName>
</protein>
<name>A0A0A9AV34_ARUDO</name>
<reference evidence="1" key="2">
    <citation type="journal article" date="2015" name="Data Brief">
        <title>Shoot transcriptome of the giant reed, Arundo donax.</title>
        <authorList>
            <person name="Barrero R.A."/>
            <person name="Guerrero F.D."/>
            <person name="Moolhuijzen P."/>
            <person name="Goolsby J.A."/>
            <person name="Tidwell J."/>
            <person name="Bellgard S.E."/>
            <person name="Bellgard M.I."/>
        </authorList>
    </citation>
    <scope>NUCLEOTIDE SEQUENCE</scope>
    <source>
        <tissue evidence="1">Shoot tissue taken approximately 20 cm above the soil surface</tissue>
    </source>
</reference>
<dbReference type="AlphaFoldDB" id="A0A0A9AV34"/>
<reference evidence="1" key="1">
    <citation type="submission" date="2014-09" db="EMBL/GenBank/DDBJ databases">
        <authorList>
            <person name="Magalhaes I.L.F."/>
            <person name="Oliveira U."/>
            <person name="Santos F.R."/>
            <person name="Vidigal T.H.D.A."/>
            <person name="Brescovit A.D."/>
            <person name="Santos A.J."/>
        </authorList>
    </citation>
    <scope>NUCLEOTIDE SEQUENCE</scope>
    <source>
        <tissue evidence="1">Shoot tissue taken approximately 20 cm above the soil surface</tissue>
    </source>
</reference>
<dbReference type="EMBL" id="GBRH01245120">
    <property type="protein sequence ID" value="JAD52775.1"/>
    <property type="molecule type" value="Transcribed_RNA"/>
</dbReference>
<organism evidence="1">
    <name type="scientific">Arundo donax</name>
    <name type="common">Giant reed</name>
    <name type="synonym">Donax arundinaceus</name>
    <dbReference type="NCBI Taxonomy" id="35708"/>
    <lineage>
        <taxon>Eukaryota</taxon>
        <taxon>Viridiplantae</taxon>
        <taxon>Streptophyta</taxon>
        <taxon>Embryophyta</taxon>
        <taxon>Tracheophyta</taxon>
        <taxon>Spermatophyta</taxon>
        <taxon>Magnoliopsida</taxon>
        <taxon>Liliopsida</taxon>
        <taxon>Poales</taxon>
        <taxon>Poaceae</taxon>
        <taxon>PACMAD clade</taxon>
        <taxon>Arundinoideae</taxon>
        <taxon>Arundineae</taxon>
        <taxon>Arundo</taxon>
    </lineage>
</organism>
<accession>A0A0A9AV34</accession>